<accession>A0ABW2XQ92</accession>
<keyword evidence="3" id="KW-1185">Reference proteome</keyword>
<feature type="transmembrane region" description="Helical" evidence="1">
    <location>
        <begin position="67"/>
        <end position="87"/>
    </location>
</feature>
<proteinExistence type="predicted"/>
<dbReference type="Proteomes" id="UP001597063">
    <property type="component" value="Unassembled WGS sequence"/>
</dbReference>
<name>A0ABW2XQ92_9ACTN</name>
<feature type="transmembrane region" description="Helical" evidence="1">
    <location>
        <begin position="36"/>
        <end position="60"/>
    </location>
</feature>
<gene>
    <name evidence="2" type="ORF">ACFQZM_29550</name>
</gene>
<protein>
    <recommendedName>
        <fullName evidence="4">DUF4157 domain-containing protein</fullName>
    </recommendedName>
</protein>
<feature type="transmembrane region" description="Helical" evidence="1">
    <location>
        <begin position="107"/>
        <end position="126"/>
    </location>
</feature>
<keyword evidence="1" id="KW-0472">Membrane</keyword>
<dbReference type="RefSeq" id="WP_131755132.1">
    <property type="nucleotide sequence ID" value="NZ_CAACUY010000003.1"/>
</dbReference>
<reference evidence="3" key="1">
    <citation type="journal article" date="2019" name="Int. J. Syst. Evol. Microbiol.">
        <title>The Global Catalogue of Microorganisms (GCM) 10K type strain sequencing project: providing services to taxonomists for standard genome sequencing and annotation.</title>
        <authorList>
            <consortium name="The Broad Institute Genomics Platform"/>
            <consortium name="The Broad Institute Genome Sequencing Center for Infectious Disease"/>
            <person name="Wu L."/>
            <person name="Ma J."/>
        </authorList>
    </citation>
    <scope>NUCLEOTIDE SEQUENCE [LARGE SCALE GENOMIC DNA]</scope>
    <source>
        <strain evidence="3">JCM 9371</strain>
    </source>
</reference>
<sequence length="314" mass="35510">MLSCKEQAERIEETVLQPFDKWVDQLQETCEEQPCIWWMFCLNKLFCWLLWVVVKVVEWVAIIVVRWVYRTVCTVVMIIVGIIALVTGNTDILVTALKDVWQLIKDGFYAGTGLIIFIALRIVDWVQTLIGVQARKRPLTEIEKAVLRPIYHDSLNYAAIRVVDGKAGILTGSGRAFTMGFTIYLPVNSLSTVVHESVHVWQFQFGGFGYIGNSAFNQLDSMVFNKGYDPYDWRPRMNQSVSWYNLGSAEAQAKFIEDVYGGGSFTTADLELPTTDRSPGAFFREDVPGTNQFVDAGTDYTAQANAAWRILRTG</sequence>
<evidence type="ECO:0000256" key="1">
    <source>
        <dbReference type="SAM" id="Phobius"/>
    </source>
</evidence>
<keyword evidence="1" id="KW-0812">Transmembrane</keyword>
<evidence type="ECO:0000313" key="3">
    <source>
        <dbReference type="Proteomes" id="UP001597063"/>
    </source>
</evidence>
<evidence type="ECO:0000313" key="2">
    <source>
        <dbReference type="EMBL" id="MFD0688671.1"/>
    </source>
</evidence>
<dbReference type="EMBL" id="JBHTGP010000015">
    <property type="protein sequence ID" value="MFD0688671.1"/>
    <property type="molecule type" value="Genomic_DNA"/>
</dbReference>
<evidence type="ECO:0008006" key="4">
    <source>
        <dbReference type="Google" id="ProtNLM"/>
    </source>
</evidence>
<keyword evidence="1" id="KW-1133">Transmembrane helix</keyword>
<comment type="caution">
    <text evidence="2">The sequence shown here is derived from an EMBL/GenBank/DDBJ whole genome shotgun (WGS) entry which is preliminary data.</text>
</comment>
<organism evidence="2 3">
    <name type="scientific">Actinomadura fibrosa</name>
    <dbReference type="NCBI Taxonomy" id="111802"/>
    <lineage>
        <taxon>Bacteria</taxon>
        <taxon>Bacillati</taxon>
        <taxon>Actinomycetota</taxon>
        <taxon>Actinomycetes</taxon>
        <taxon>Streptosporangiales</taxon>
        <taxon>Thermomonosporaceae</taxon>
        <taxon>Actinomadura</taxon>
    </lineage>
</organism>